<organism evidence="3 4">
    <name type="scientific">Seminavis robusta</name>
    <dbReference type="NCBI Taxonomy" id="568900"/>
    <lineage>
        <taxon>Eukaryota</taxon>
        <taxon>Sar</taxon>
        <taxon>Stramenopiles</taxon>
        <taxon>Ochrophyta</taxon>
        <taxon>Bacillariophyta</taxon>
        <taxon>Bacillariophyceae</taxon>
        <taxon>Bacillariophycidae</taxon>
        <taxon>Naviculales</taxon>
        <taxon>Naviculaceae</taxon>
        <taxon>Seminavis</taxon>
    </lineage>
</organism>
<gene>
    <name evidence="3" type="ORF">SEMRO_1841_G300970.1</name>
</gene>
<evidence type="ECO:0000313" key="4">
    <source>
        <dbReference type="Proteomes" id="UP001153069"/>
    </source>
</evidence>
<sequence length="157" mass="17143">MVRAHQRKYIGFDDTRHMKTLLSHQLVKEWRKQSPPGRFLKKNEATGLWEDVGIKVARRKTAQLLREGAKKLRGEMRANGEISSSDSDDDSSCAPPSDRPAAQAVSPERPMAFMEYAAANGLGLENVVSPSPSLDKPNCSIPPSCLVGSSAAHECSP</sequence>
<dbReference type="AlphaFoldDB" id="A0A9N8EWU9"/>
<feature type="compositionally biased region" description="Low complexity" evidence="1">
    <location>
        <begin position="92"/>
        <end position="102"/>
    </location>
</feature>
<evidence type="ECO:0000256" key="1">
    <source>
        <dbReference type="SAM" id="MobiDB-lite"/>
    </source>
</evidence>
<feature type="region of interest" description="Disordered" evidence="1">
    <location>
        <begin position="68"/>
        <end position="108"/>
    </location>
</feature>
<comment type="caution">
    <text evidence="3">The sequence shown here is derived from an EMBL/GenBank/DDBJ whole genome shotgun (WGS) entry which is preliminary data.</text>
</comment>
<evidence type="ECO:0000313" key="3">
    <source>
        <dbReference type="EMBL" id="CAB9526514.1"/>
    </source>
</evidence>
<protein>
    <recommendedName>
        <fullName evidence="2">DUF6824 domain-containing protein</fullName>
    </recommendedName>
</protein>
<name>A0A9N8EWU9_9STRA</name>
<dbReference type="OrthoDB" id="271910at2759"/>
<dbReference type="Proteomes" id="UP001153069">
    <property type="component" value="Unassembled WGS sequence"/>
</dbReference>
<evidence type="ECO:0000259" key="2">
    <source>
        <dbReference type="Pfam" id="PF20710"/>
    </source>
</evidence>
<keyword evidence="4" id="KW-1185">Reference proteome</keyword>
<dbReference type="EMBL" id="CAICTM010001839">
    <property type="protein sequence ID" value="CAB9526514.1"/>
    <property type="molecule type" value="Genomic_DNA"/>
</dbReference>
<feature type="domain" description="DUF6824" evidence="2">
    <location>
        <begin position="1"/>
        <end position="67"/>
    </location>
</feature>
<dbReference type="Pfam" id="PF20710">
    <property type="entry name" value="DUF6824"/>
    <property type="match status" value="1"/>
</dbReference>
<dbReference type="InterPro" id="IPR049227">
    <property type="entry name" value="DUF6824"/>
</dbReference>
<reference evidence="3" key="1">
    <citation type="submission" date="2020-06" db="EMBL/GenBank/DDBJ databases">
        <authorList>
            <consortium name="Plant Systems Biology data submission"/>
        </authorList>
    </citation>
    <scope>NUCLEOTIDE SEQUENCE</scope>
    <source>
        <strain evidence="3">D6</strain>
    </source>
</reference>
<feature type="compositionally biased region" description="Basic and acidic residues" evidence="1">
    <location>
        <begin position="68"/>
        <end position="78"/>
    </location>
</feature>
<proteinExistence type="predicted"/>
<accession>A0A9N8EWU9</accession>